<protein>
    <submittedName>
        <fullName evidence="1">Uncharacterized protein</fullName>
    </submittedName>
</protein>
<dbReference type="EMBL" id="NCKW01006525">
    <property type="protein sequence ID" value="POM71340.1"/>
    <property type="molecule type" value="Genomic_DNA"/>
</dbReference>
<accession>A0A2P4Y0M6</accession>
<keyword evidence="2" id="KW-1185">Reference proteome</keyword>
<dbReference type="OrthoDB" id="128517at2759"/>
<proteinExistence type="predicted"/>
<name>A0A2P4Y0M6_9STRA</name>
<dbReference type="Proteomes" id="UP000237271">
    <property type="component" value="Unassembled WGS sequence"/>
</dbReference>
<gene>
    <name evidence="1" type="ORF">PHPALM_12104</name>
</gene>
<evidence type="ECO:0000313" key="2">
    <source>
        <dbReference type="Proteomes" id="UP000237271"/>
    </source>
</evidence>
<comment type="caution">
    <text evidence="1">The sequence shown here is derived from an EMBL/GenBank/DDBJ whole genome shotgun (WGS) entry which is preliminary data.</text>
</comment>
<evidence type="ECO:0000313" key="1">
    <source>
        <dbReference type="EMBL" id="POM71340.1"/>
    </source>
</evidence>
<reference evidence="1 2" key="1">
    <citation type="journal article" date="2017" name="Genome Biol. Evol.">
        <title>Phytophthora megakarya and P. palmivora, closely related causal agents of cacao black pod rot, underwent increases in genome sizes and gene numbers by different mechanisms.</title>
        <authorList>
            <person name="Ali S.S."/>
            <person name="Shao J."/>
            <person name="Lary D.J."/>
            <person name="Kronmiller B."/>
            <person name="Shen D."/>
            <person name="Strem M.D."/>
            <person name="Amoako-Attah I."/>
            <person name="Akrofi A.Y."/>
            <person name="Begoude B.A."/>
            <person name="Ten Hoopen G.M."/>
            <person name="Coulibaly K."/>
            <person name="Kebe B.I."/>
            <person name="Melnick R.L."/>
            <person name="Guiltinan M.J."/>
            <person name="Tyler B.M."/>
            <person name="Meinhardt L.W."/>
            <person name="Bailey B.A."/>
        </authorList>
    </citation>
    <scope>NUCLEOTIDE SEQUENCE [LARGE SCALE GENOMIC DNA]</scope>
    <source>
        <strain evidence="2">sbr112.9</strain>
    </source>
</reference>
<organism evidence="1 2">
    <name type="scientific">Phytophthora palmivora</name>
    <dbReference type="NCBI Taxonomy" id="4796"/>
    <lineage>
        <taxon>Eukaryota</taxon>
        <taxon>Sar</taxon>
        <taxon>Stramenopiles</taxon>
        <taxon>Oomycota</taxon>
        <taxon>Peronosporomycetes</taxon>
        <taxon>Peronosporales</taxon>
        <taxon>Peronosporaceae</taxon>
        <taxon>Phytophthora</taxon>
    </lineage>
</organism>
<dbReference type="AlphaFoldDB" id="A0A2P4Y0M6"/>
<sequence>MMNTLADPRGMRDVEMECVGSRSGCQGEFDPDDLSIDKPRPALVAFTGVSSGNQARAAVPGPRIRVSVISELKEFSGQENDEDRERSCLGKMKSVFIRD</sequence>